<dbReference type="AlphaFoldDB" id="A0A9D9I0K9"/>
<evidence type="ECO:0000256" key="1">
    <source>
        <dbReference type="SAM" id="Phobius"/>
    </source>
</evidence>
<protein>
    <submittedName>
        <fullName evidence="2">DUF1294 domain-containing protein</fullName>
    </submittedName>
</protein>
<name>A0A9D9I0K9_9FIRM</name>
<dbReference type="EMBL" id="JADIML010000093">
    <property type="protein sequence ID" value="MBO8462958.1"/>
    <property type="molecule type" value="Genomic_DNA"/>
</dbReference>
<dbReference type="Proteomes" id="UP000823618">
    <property type="component" value="Unassembled WGS sequence"/>
</dbReference>
<keyword evidence="1" id="KW-1133">Transmembrane helix</keyword>
<comment type="caution">
    <text evidence="2">The sequence shown here is derived from an EMBL/GenBank/DDBJ whole genome shotgun (WGS) entry which is preliminary data.</text>
</comment>
<gene>
    <name evidence="2" type="ORF">IAC13_03380</name>
</gene>
<proteinExistence type="predicted"/>
<evidence type="ECO:0000313" key="2">
    <source>
        <dbReference type="EMBL" id="MBO8462958.1"/>
    </source>
</evidence>
<organism evidence="2 3">
    <name type="scientific">Candidatus Scybalomonas excrementavium</name>
    <dbReference type="NCBI Taxonomy" id="2840943"/>
    <lineage>
        <taxon>Bacteria</taxon>
        <taxon>Bacillati</taxon>
        <taxon>Bacillota</taxon>
        <taxon>Clostridia</taxon>
        <taxon>Lachnospirales</taxon>
        <taxon>Lachnospiraceae</taxon>
        <taxon>Lachnospiraceae incertae sedis</taxon>
        <taxon>Candidatus Scybalomonas</taxon>
    </lineage>
</organism>
<reference evidence="2" key="2">
    <citation type="journal article" date="2021" name="PeerJ">
        <title>Extensive microbial diversity within the chicken gut microbiome revealed by metagenomics and culture.</title>
        <authorList>
            <person name="Gilroy R."/>
            <person name="Ravi A."/>
            <person name="Getino M."/>
            <person name="Pursley I."/>
            <person name="Horton D.L."/>
            <person name="Alikhan N.F."/>
            <person name="Baker D."/>
            <person name="Gharbi K."/>
            <person name="Hall N."/>
            <person name="Watson M."/>
            <person name="Adriaenssens E.M."/>
            <person name="Foster-Nyarko E."/>
            <person name="Jarju S."/>
            <person name="Secka A."/>
            <person name="Antonio M."/>
            <person name="Oren A."/>
            <person name="Chaudhuri R.R."/>
            <person name="La Ragione R."/>
            <person name="Hildebrand F."/>
            <person name="Pallen M.J."/>
        </authorList>
    </citation>
    <scope>NUCLEOTIDE SEQUENCE</scope>
    <source>
        <strain evidence="2">E3-2379</strain>
    </source>
</reference>
<dbReference type="Pfam" id="PF06961">
    <property type="entry name" value="DUF1294"/>
    <property type="match status" value="1"/>
</dbReference>
<reference evidence="2" key="1">
    <citation type="submission" date="2020-10" db="EMBL/GenBank/DDBJ databases">
        <authorList>
            <person name="Gilroy R."/>
        </authorList>
    </citation>
    <scope>NUCLEOTIDE SEQUENCE</scope>
    <source>
        <strain evidence="2">E3-2379</strain>
    </source>
</reference>
<evidence type="ECO:0000313" key="3">
    <source>
        <dbReference type="Proteomes" id="UP000823618"/>
    </source>
</evidence>
<accession>A0A9D9I0K9</accession>
<feature type="transmembrane region" description="Helical" evidence="1">
    <location>
        <begin position="37"/>
        <end position="55"/>
    </location>
</feature>
<keyword evidence="1" id="KW-0812">Transmembrane</keyword>
<sequence length="92" mass="10509">MNWYIISYVIVLSLIGFSSMGIDKWKATHHKYRISEKNLLLIAMLGGSIGSFIGMKCFHHKTLHKKFSIGVPMILLIQILLVTLYCLSILQK</sequence>
<feature type="transmembrane region" description="Helical" evidence="1">
    <location>
        <begin position="6"/>
        <end position="25"/>
    </location>
</feature>
<dbReference type="InterPro" id="IPR010718">
    <property type="entry name" value="DUF1294"/>
</dbReference>
<keyword evidence="1" id="KW-0472">Membrane</keyword>
<feature type="transmembrane region" description="Helical" evidence="1">
    <location>
        <begin position="67"/>
        <end position="90"/>
    </location>
</feature>